<keyword evidence="1" id="KW-0436">Ligase</keyword>
<accession>A0A7D3V603</accession>
<proteinExistence type="predicted"/>
<keyword evidence="3" id="KW-0443">Lipid metabolism</keyword>
<feature type="domain" description="AMP-dependent synthetase/ligase" evidence="4">
    <location>
        <begin position="43"/>
        <end position="455"/>
    </location>
</feature>
<reference evidence="5 6" key="1">
    <citation type="submission" date="2020-04" db="EMBL/GenBank/DDBJ databases">
        <title>Advantages and limits of metagenomic assembly and binning of a giant virus.</title>
        <authorList>
            <person name="Schulz F."/>
            <person name="Andreani J."/>
            <person name="Francis R."/>
            <person name="Boudjemaa H."/>
            <person name="Bou Khalil J.Y."/>
            <person name="Lee J."/>
            <person name="La Scola B."/>
            <person name="Woyke T."/>
        </authorList>
    </citation>
    <scope>NUCLEOTIDE SEQUENCE [LARGE SCALE GENOMIC DNA]</scope>
    <source>
        <strain evidence="5 6">FV1/VV64</strain>
    </source>
</reference>
<evidence type="ECO:0000256" key="3">
    <source>
        <dbReference type="ARBA" id="ARBA00023098"/>
    </source>
</evidence>
<dbReference type="PANTHER" id="PTHR43272:SF32">
    <property type="entry name" value="AMP-DEPENDENT SYNTHETASE_LIGASE DOMAIN-CONTAINING PROTEIN"/>
    <property type="match status" value="1"/>
</dbReference>
<evidence type="ECO:0000313" key="6">
    <source>
        <dbReference type="Proteomes" id="UP001162001"/>
    </source>
</evidence>
<evidence type="ECO:0000313" key="5">
    <source>
        <dbReference type="EMBL" id="QKF94735.1"/>
    </source>
</evidence>
<dbReference type="InterPro" id="IPR020845">
    <property type="entry name" value="AMP-binding_CS"/>
</dbReference>
<dbReference type="PROSITE" id="PS00455">
    <property type="entry name" value="AMP_BINDING"/>
    <property type="match status" value="1"/>
</dbReference>
<dbReference type="Pfam" id="PF23562">
    <property type="entry name" value="AMP-binding_C_3"/>
    <property type="match status" value="1"/>
</dbReference>
<dbReference type="GO" id="GO:0004467">
    <property type="term" value="F:long-chain fatty acid-CoA ligase activity"/>
    <property type="evidence" value="ECO:0007669"/>
    <property type="project" value="TreeGrafter"/>
</dbReference>
<evidence type="ECO:0000256" key="2">
    <source>
        <dbReference type="ARBA" id="ARBA00022832"/>
    </source>
</evidence>
<organism evidence="5 6">
    <name type="scientific">Fadolivirus FV1/VV64</name>
    <dbReference type="NCBI Taxonomy" id="3070911"/>
    <lineage>
        <taxon>Viruses</taxon>
        <taxon>Varidnaviria</taxon>
        <taxon>Bamfordvirae</taxon>
        <taxon>Nucleocytoviricota</taxon>
        <taxon>Megaviricetes</taxon>
        <taxon>Imitervirales</taxon>
        <taxon>Mimiviridae</taxon>
        <taxon>Klosneuvirinae</taxon>
        <taxon>Fadolivirus</taxon>
        <taxon>Fadolivirus algeromassiliense</taxon>
    </lineage>
</organism>
<dbReference type="InterPro" id="IPR042099">
    <property type="entry name" value="ANL_N_sf"/>
</dbReference>
<dbReference type="SUPFAM" id="SSF56801">
    <property type="entry name" value="Acetyl-CoA synthetase-like"/>
    <property type="match status" value="1"/>
</dbReference>
<protein>
    <submittedName>
        <fullName evidence="5">Long-chain fatty acid CoA synthetase</fullName>
    </submittedName>
</protein>
<dbReference type="EMBL" id="MT418680">
    <property type="protein sequence ID" value="QKF94735.1"/>
    <property type="molecule type" value="Genomic_DNA"/>
</dbReference>
<dbReference type="Pfam" id="PF00501">
    <property type="entry name" value="AMP-binding"/>
    <property type="match status" value="1"/>
</dbReference>
<evidence type="ECO:0000256" key="1">
    <source>
        <dbReference type="ARBA" id="ARBA00022598"/>
    </source>
</evidence>
<dbReference type="Proteomes" id="UP001162001">
    <property type="component" value="Segment"/>
</dbReference>
<dbReference type="InterPro" id="IPR000873">
    <property type="entry name" value="AMP-dep_synth/lig_dom"/>
</dbReference>
<evidence type="ECO:0000259" key="4">
    <source>
        <dbReference type="Pfam" id="PF00501"/>
    </source>
</evidence>
<sequence length="646" mass="72091">MNPILQKFTTTNIKDFVNIRRKDDDPIEPKTIVETLFDTMIAYGERPAMVYENDSKWNTITWTQYYNQAKRLASGLIELGLQKGEGVAILGFNSPEWFLSNMAAIMAGGVSVGIYTTNSSETCGFIISDSNSTVVIVENEEYLKKILQIPKEKRSNIKALIQYKGDLTIKDKLVFSWYDFMKISENAARKADYVSGIISNLVANQCSTLIYTSGTTGNPKGVMLSHDNIIWTTKTVLNTIGITSNDPQKIVSYLPLSHVAGQMIDMYMPLVNGGSTWFAKPTALKGTLVDTLKEARPTIFLGVPRVWEKIMEKMKEKGTQLSGIKKYISVKAKEIGIQRHYEMEKGNKEPSIWWDICNSLVYSKVRAELGLDKCKLFLTGAAPISKETLEYFASLNIPIYDVYGMSESSGPISFSYNNNVKLGSSGRQLIRSELKIDALTGEICSRGRHVMMGYLNQLDKTKEAIDRDGWLHTGDIGKLDASGFLHITGRIKELIITAGGENIPPICIEDCVKAELPILSNCMLIGDKKKFLTMLVTLKCLVDQDNVPTDNLDHTSCEILKHIGVKATKVSEVINDKTLHDHITAGIVRANKKSISAAQRIQKFKILPVDFSISGGELGPTLKLKRNVVVDKYLDLIEEMYQEDEK</sequence>
<dbReference type="Gene3D" id="3.40.50.12780">
    <property type="entry name" value="N-terminal domain of ligase-like"/>
    <property type="match status" value="2"/>
</dbReference>
<dbReference type="PANTHER" id="PTHR43272">
    <property type="entry name" value="LONG-CHAIN-FATTY-ACID--COA LIGASE"/>
    <property type="match status" value="1"/>
</dbReference>
<name>A0A7D3V603_9VIRU</name>
<dbReference type="GO" id="GO:0016020">
    <property type="term" value="C:membrane"/>
    <property type="evidence" value="ECO:0007669"/>
    <property type="project" value="TreeGrafter"/>
</dbReference>
<keyword evidence="2" id="KW-0276">Fatty acid metabolism</keyword>
<gene>
    <name evidence="5" type="ORF">Fadolivirus_1_1277</name>
</gene>
<keyword evidence="6" id="KW-1185">Reference proteome</keyword>